<dbReference type="EMBL" id="KZ084094">
    <property type="protein sequence ID" value="OSD04978.1"/>
    <property type="molecule type" value="Genomic_DNA"/>
</dbReference>
<feature type="region of interest" description="Disordered" evidence="1">
    <location>
        <begin position="50"/>
        <end position="91"/>
    </location>
</feature>
<evidence type="ECO:0000256" key="1">
    <source>
        <dbReference type="SAM" id="MobiDB-lite"/>
    </source>
</evidence>
<protein>
    <submittedName>
        <fullName evidence="2">Uncharacterized protein</fullName>
    </submittedName>
</protein>
<dbReference type="Proteomes" id="UP000193067">
    <property type="component" value="Unassembled WGS sequence"/>
</dbReference>
<sequence>MHRNCTSSPSLLLPLCANHTMPPSVPPAPDPLPALSPACLPSAPPLVFPSLSSHPTRPPIRPPHPFSLSGSISENPSFTPRASLRTPDCPPATLSTPSRLLSCLVLYH</sequence>
<feature type="compositionally biased region" description="Pro residues" evidence="1">
    <location>
        <begin position="56"/>
        <end position="65"/>
    </location>
</feature>
<gene>
    <name evidence="2" type="ORF">PYCCODRAFT_1270518</name>
</gene>
<organism evidence="2 3">
    <name type="scientific">Trametes coccinea (strain BRFM310)</name>
    <name type="common">Pycnoporus coccineus</name>
    <dbReference type="NCBI Taxonomy" id="1353009"/>
    <lineage>
        <taxon>Eukaryota</taxon>
        <taxon>Fungi</taxon>
        <taxon>Dikarya</taxon>
        <taxon>Basidiomycota</taxon>
        <taxon>Agaricomycotina</taxon>
        <taxon>Agaricomycetes</taxon>
        <taxon>Polyporales</taxon>
        <taxon>Polyporaceae</taxon>
        <taxon>Trametes</taxon>
    </lineage>
</organism>
<feature type="compositionally biased region" description="Polar residues" evidence="1">
    <location>
        <begin position="68"/>
        <end position="80"/>
    </location>
</feature>
<keyword evidence="3" id="KW-1185">Reference proteome</keyword>
<evidence type="ECO:0000313" key="2">
    <source>
        <dbReference type="EMBL" id="OSD04978.1"/>
    </source>
</evidence>
<accession>A0A1Y2IV46</accession>
<name>A0A1Y2IV46_TRAC3</name>
<proteinExistence type="predicted"/>
<reference evidence="2 3" key="1">
    <citation type="journal article" date="2015" name="Biotechnol. Biofuels">
        <title>Enhanced degradation of softwood versus hardwood by the white-rot fungus Pycnoporus coccineus.</title>
        <authorList>
            <person name="Couturier M."/>
            <person name="Navarro D."/>
            <person name="Chevret D."/>
            <person name="Henrissat B."/>
            <person name="Piumi F."/>
            <person name="Ruiz-Duenas F.J."/>
            <person name="Martinez A.T."/>
            <person name="Grigoriev I.V."/>
            <person name="Riley R."/>
            <person name="Lipzen A."/>
            <person name="Berrin J.G."/>
            <person name="Master E.R."/>
            <person name="Rosso M.N."/>
        </authorList>
    </citation>
    <scope>NUCLEOTIDE SEQUENCE [LARGE SCALE GENOMIC DNA]</scope>
    <source>
        <strain evidence="2 3">BRFM310</strain>
    </source>
</reference>
<dbReference type="AlphaFoldDB" id="A0A1Y2IV46"/>
<evidence type="ECO:0000313" key="3">
    <source>
        <dbReference type="Proteomes" id="UP000193067"/>
    </source>
</evidence>